<keyword evidence="2" id="KW-1185">Reference proteome</keyword>
<protein>
    <submittedName>
        <fullName evidence="1">Uncharacterized protein</fullName>
    </submittedName>
</protein>
<gene>
    <name evidence="1" type="ORF">PHLCEN_2v11150</name>
</gene>
<comment type="caution">
    <text evidence="1">The sequence shown here is derived from an EMBL/GenBank/DDBJ whole genome shotgun (WGS) entry which is preliminary data.</text>
</comment>
<organism evidence="1 2">
    <name type="scientific">Hermanssonia centrifuga</name>
    <dbReference type="NCBI Taxonomy" id="98765"/>
    <lineage>
        <taxon>Eukaryota</taxon>
        <taxon>Fungi</taxon>
        <taxon>Dikarya</taxon>
        <taxon>Basidiomycota</taxon>
        <taxon>Agaricomycotina</taxon>
        <taxon>Agaricomycetes</taxon>
        <taxon>Polyporales</taxon>
        <taxon>Meruliaceae</taxon>
        <taxon>Hermanssonia</taxon>
    </lineage>
</organism>
<sequence>MSVIQTDPVLDMFNTTLPAEIEAVSGMEAQNSSTAVEVSDDQDASEILPTPSVLRTTAQCNKRPADDLTECAEQAGRRVRLKPANIKELVRVAKFSTEERGIYQLAFLMKIDESLKLINFSEMTHWSISALLTYKIELYTFTVIASPSLSSYVTDGYPTQLVMGVLERHPVWGYTKEVREDPLKKKIVLNKVMTRLTDRRAKIKGVIIESLGAIHPLDPSKNRQPRDILELCQDIAGLAGGSLDEDKFKVTLQMCARVALFRSVLTTTYAHAIQTALAKRQAVPSFWSTVDKSLDGIRARCNNNATLLSQGFKAILDKDLDTYGQAPVSDYSGVEITPSQQVSEGAVRGRAIMEDEV</sequence>
<evidence type="ECO:0000313" key="2">
    <source>
        <dbReference type="Proteomes" id="UP000186601"/>
    </source>
</evidence>
<dbReference type="Proteomes" id="UP000186601">
    <property type="component" value="Unassembled WGS sequence"/>
</dbReference>
<name>A0A1U7KUH7_9APHY</name>
<reference evidence="1 2" key="1">
    <citation type="submission" date="2018-02" db="EMBL/GenBank/DDBJ databases">
        <title>Genome sequence of the basidiomycete white-rot fungus Phlebia centrifuga.</title>
        <authorList>
            <person name="Granchi Z."/>
            <person name="Peng M."/>
            <person name="de Vries R.P."/>
            <person name="Hilden K."/>
            <person name="Makela M.R."/>
            <person name="Grigoriev I."/>
            <person name="Riley R."/>
        </authorList>
    </citation>
    <scope>NUCLEOTIDE SEQUENCE [LARGE SCALE GENOMIC DNA]</scope>
    <source>
        <strain evidence="1 2">FBCC195</strain>
    </source>
</reference>
<dbReference type="OrthoDB" id="2799721at2759"/>
<dbReference type="AlphaFoldDB" id="A0A1U7KUH7"/>
<proteinExistence type="predicted"/>
<accession>A0A1U7KUH7</accession>
<evidence type="ECO:0000313" key="1">
    <source>
        <dbReference type="EMBL" id="PSR72984.1"/>
    </source>
</evidence>
<dbReference type="EMBL" id="MLYV02001120">
    <property type="protein sequence ID" value="PSR72984.1"/>
    <property type="molecule type" value="Genomic_DNA"/>
</dbReference>